<name>J2IG03_9ALTE</name>
<dbReference type="RefSeq" id="WP_008608051.1">
    <property type="nucleotide sequence ID" value="NZ_ALAB01000020.1"/>
</dbReference>
<gene>
    <name evidence="3" type="ORF">AEST_14320</name>
</gene>
<keyword evidence="2" id="KW-0812">Transmembrane</keyword>
<dbReference type="InterPro" id="IPR007813">
    <property type="entry name" value="PilN"/>
</dbReference>
<comment type="caution">
    <text evidence="3">The sequence shown here is derived from an EMBL/GenBank/DDBJ whole genome shotgun (WGS) entry which is preliminary data.</text>
</comment>
<sequence>MKQQVNLFSASLLPAQPVLPLRNLGIYSAVLVGLMLLLMAALSYLSQQQLQTVQALQLQQQQLQQQAETLQLALLQRQPDSQLQQQLLLAQQDQLRRQALLQFLLQQQNGTRFSPVLTALVKIDRPELWLERFRLSSNGSSWQGLTQQPASVALWLNELSQISELKGQQFQQVQLQQQAESSLVQFKLDSHPGATP</sequence>
<organism evidence="3 4">
    <name type="scientific">Alishewanella aestuarii B11</name>
    <dbReference type="NCBI Taxonomy" id="1197174"/>
    <lineage>
        <taxon>Bacteria</taxon>
        <taxon>Pseudomonadati</taxon>
        <taxon>Pseudomonadota</taxon>
        <taxon>Gammaproteobacteria</taxon>
        <taxon>Alteromonadales</taxon>
        <taxon>Alteromonadaceae</taxon>
        <taxon>Alishewanella</taxon>
    </lineage>
</organism>
<evidence type="ECO:0000256" key="2">
    <source>
        <dbReference type="SAM" id="Phobius"/>
    </source>
</evidence>
<evidence type="ECO:0000313" key="3">
    <source>
        <dbReference type="EMBL" id="EJI85694.1"/>
    </source>
</evidence>
<accession>J2IG03</accession>
<evidence type="ECO:0000313" key="4">
    <source>
        <dbReference type="Proteomes" id="UP000012043"/>
    </source>
</evidence>
<dbReference type="PATRIC" id="fig|1197174.4.peg.1401"/>
<evidence type="ECO:0000256" key="1">
    <source>
        <dbReference type="SAM" id="Coils"/>
    </source>
</evidence>
<keyword evidence="1" id="KW-0175">Coiled coil</keyword>
<reference evidence="3 4" key="1">
    <citation type="journal article" date="2012" name="J. Bacteriol.">
        <title>Genome Sequence of Pectin-Degrading Alishewanella aestuarii Strain B11T, Isolated from Tidal Flat Sediment.</title>
        <authorList>
            <person name="Jung J."/>
            <person name="Choi S."/>
            <person name="Chun J."/>
            <person name="Park W."/>
        </authorList>
    </citation>
    <scope>NUCLEOTIDE SEQUENCE [LARGE SCALE GENOMIC DNA]</scope>
    <source>
        <strain evidence="3 4">B11</strain>
    </source>
</reference>
<dbReference type="AlphaFoldDB" id="J2IG03"/>
<proteinExistence type="predicted"/>
<feature type="transmembrane region" description="Helical" evidence="2">
    <location>
        <begin position="24"/>
        <end position="45"/>
    </location>
</feature>
<keyword evidence="4" id="KW-1185">Reference proteome</keyword>
<dbReference type="EMBL" id="ALAB01000020">
    <property type="protein sequence ID" value="EJI85694.1"/>
    <property type="molecule type" value="Genomic_DNA"/>
</dbReference>
<feature type="coiled-coil region" evidence="1">
    <location>
        <begin position="46"/>
        <end position="73"/>
    </location>
</feature>
<protein>
    <submittedName>
        <fullName evidence="3">Uncharacterized protein</fullName>
    </submittedName>
</protein>
<keyword evidence="2" id="KW-1133">Transmembrane helix</keyword>
<dbReference type="Proteomes" id="UP000012043">
    <property type="component" value="Unassembled WGS sequence"/>
</dbReference>
<dbReference type="Pfam" id="PF05137">
    <property type="entry name" value="PilN"/>
    <property type="match status" value="1"/>
</dbReference>
<keyword evidence="2" id="KW-0472">Membrane</keyword>